<dbReference type="CDD" id="cd08010">
    <property type="entry name" value="MltG_like"/>
    <property type="match status" value="1"/>
</dbReference>
<gene>
    <name evidence="7" type="primary">mltG</name>
    <name evidence="8" type="ORF">SAMN05661096_01537</name>
</gene>
<dbReference type="STRING" id="1028.SAMN05661096_01537"/>
<comment type="catalytic activity">
    <reaction evidence="7">
        <text>a peptidoglycan chain = a peptidoglycan chain with N-acetyl-1,6-anhydromuramyl-[peptide] at the reducing end + a peptidoglycan chain with N-acetylglucosamine at the non-reducing end.</text>
        <dbReference type="EC" id="4.2.2.29"/>
    </reaction>
</comment>
<evidence type="ECO:0000313" key="9">
    <source>
        <dbReference type="Proteomes" id="UP000193804"/>
    </source>
</evidence>
<comment type="function">
    <text evidence="7">Functions as a peptidoglycan terminase that cleaves nascent peptidoglycan strands endolytically to terminate their elongation.</text>
</comment>
<keyword evidence="5 7" id="KW-0456">Lyase</keyword>
<evidence type="ECO:0000256" key="7">
    <source>
        <dbReference type="HAMAP-Rule" id="MF_02065"/>
    </source>
</evidence>
<evidence type="ECO:0000256" key="3">
    <source>
        <dbReference type="ARBA" id="ARBA00022989"/>
    </source>
</evidence>
<sequence length="344" mass="39600">MNRNKFLIGFVVVFSILITSFVFYFYQVFFSENILVEKGDEVILIEEAMDFQDLQDIVYDRGIVNDMLSFSFVAKLLDYQENMKPGLYLMKKDMTNLQAVRMLRAGEQIPTTTTFNNVRLKPDLAGKITDNLQADSVTFLKLLNSDSLINSYGFTQDNILSMFIPNTYEVYYTISEQALFDKMYAEYQRFWNAERKSKAEALGLSPTEVSALAAIVQAESVQSDERPKIAEVYLNRLERNMRLQADPALVYAVGDFTIKRVLNVHKEVDSPYNLYKYNGLPPGPINLPEIESIDAVLNPDEHNFIYFCAKPDFSGYHAFATNLRQHNINARDYQNALNRSNIYK</sequence>
<evidence type="ECO:0000256" key="6">
    <source>
        <dbReference type="ARBA" id="ARBA00023316"/>
    </source>
</evidence>
<organism evidence="8 9">
    <name type="scientific">Marivirga sericea</name>
    <dbReference type="NCBI Taxonomy" id="1028"/>
    <lineage>
        <taxon>Bacteria</taxon>
        <taxon>Pseudomonadati</taxon>
        <taxon>Bacteroidota</taxon>
        <taxon>Cytophagia</taxon>
        <taxon>Cytophagales</taxon>
        <taxon>Marivirgaceae</taxon>
        <taxon>Marivirga</taxon>
    </lineage>
</organism>
<comment type="subcellular location">
    <subcellularLocation>
        <location evidence="7">Cell membrane</location>
        <topology evidence="7">Single-pass membrane protein</topology>
    </subcellularLocation>
</comment>
<name>A0A1X7JBL2_9BACT</name>
<dbReference type="GO" id="GO:0009252">
    <property type="term" value="P:peptidoglycan biosynthetic process"/>
    <property type="evidence" value="ECO:0007669"/>
    <property type="project" value="UniProtKB-UniRule"/>
</dbReference>
<evidence type="ECO:0000256" key="1">
    <source>
        <dbReference type="ARBA" id="ARBA00022475"/>
    </source>
</evidence>
<keyword evidence="2 7" id="KW-0812">Transmembrane</keyword>
<keyword evidence="1 7" id="KW-1003">Cell membrane</keyword>
<dbReference type="AlphaFoldDB" id="A0A1X7JBL2"/>
<dbReference type="GO" id="GO:0005886">
    <property type="term" value="C:plasma membrane"/>
    <property type="evidence" value="ECO:0007669"/>
    <property type="project" value="UniProtKB-SubCell"/>
</dbReference>
<reference evidence="9" key="1">
    <citation type="submission" date="2017-04" db="EMBL/GenBank/DDBJ databases">
        <authorList>
            <person name="Varghese N."/>
            <person name="Submissions S."/>
        </authorList>
    </citation>
    <scope>NUCLEOTIDE SEQUENCE [LARGE SCALE GENOMIC DNA]</scope>
    <source>
        <strain evidence="9">DSM 4125</strain>
    </source>
</reference>
<dbReference type="Pfam" id="PF02618">
    <property type="entry name" value="YceG"/>
    <property type="match status" value="1"/>
</dbReference>
<dbReference type="HAMAP" id="MF_02065">
    <property type="entry name" value="MltG"/>
    <property type="match status" value="1"/>
</dbReference>
<keyword evidence="9" id="KW-1185">Reference proteome</keyword>
<dbReference type="OrthoDB" id="9814591at2"/>
<dbReference type="InterPro" id="IPR003770">
    <property type="entry name" value="MLTG-like"/>
</dbReference>
<dbReference type="Proteomes" id="UP000193804">
    <property type="component" value="Unassembled WGS sequence"/>
</dbReference>
<evidence type="ECO:0000256" key="4">
    <source>
        <dbReference type="ARBA" id="ARBA00023136"/>
    </source>
</evidence>
<proteinExistence type="inferred from homology"/>
<keyword evidence="3 7" id="KW-1133">Transmembrane helix</keyword>
<keyword evidence="6 7" id="KW-0961">Cell wall biogenesis/degradation</keyword>
<protein>
    <recommendedName>
        <fullName evidence="7">Endolytic murein transglycosylase</fullName>
        <ecNumber evidence="7">4.2.2.29</ecNumber>
    </recommendedName>
    <alternativeName>
        <fullName evidence="7">Peptidoglycan lytic transglycosylase</fullName>
    </alternativeName>
    <alternativeName>
        <fullName evidence="7">Peptidoglycan polymerization terminase</fullName>
    </alternativeName>
</protein>
<feature type="transmembrane region" description="Helical" evidence="7">
    <location>
        <begin position="7"/>
        <end position="26"/>
    </location>
</feature>
<keyword evidence="4 7" id="KW-0472">Membrane</keyword>
<feature type="site" description="Important for catalytic activity" evidence="7">
    <location>
        <position position="219"/>
    </location>
</feature>
<dbReference type="GO" id="GO:0008932">
    <property type="term" value="F:lytic endotransglycosylase activity"/>
    <property type="evidence" value="ECO:0007669"/>
    <property type="project" value="UniProtKB-UniRule"/>
</dbReference>
<evidence type="ECO:0000313" key="8">
    <source>
        <dbReference type="EMBL" id="SMG25211.1"/>
    </source>
</evidence>
<accession>A0A1X7JBL2</accession>
<dbReference type="GO" id="GO:0071555">
    <property type="term" value="P:cell wall organization"/>
    <property type="evidence" value="ECO:0007669"/>
    <property type="project" value="UniProtKB-KW"/>
</dbReference>
<dbReference type="RefSeq" id="WP_085516462.1">
    <property type="nucleotide sequence ID" value="NZ_FXAW01000002.1"/>
</dbReference>
<dbReference type="EC" id="4.2.2.29" evidence="7"/>
<evidence type="ECO:0000256" key="5">
    <source>
        <dbReference type="ARBA" id="ARBA00023239"/>
    </source>
</evidence>
<dbReference type="PANTHER" id="PTHR30518">
    <property type="entry name" value="ENDOLYTIC MUREIN TRANSGLYCOSYLASE"/>
    <property type="match status" value="1"/>
</dbReference>
<dbReference type="NCBIfam" id="TIGR00247">
    <property type="entry name" value="endolytic transglycosylase MltG"/>
    <property type="match status" value="1"/>
</dbReference>
<evidence type="ECO:0000256" key="2">
    <source>
        <dbReference type="ARBA" id="ARBA00022692"/>
    </source>
</evidence>
<dbReference type="PANTHER" id="PTHR30518:SF2">
    <property type="entry name" value="ENDOLYTIC MUREIN TRANSGLYCOSYLASE"/>
    <property type="match status" value="1"/>
</dbReference>
<dbReference type="EMBL" id="FXAW01000002">
    <property type="protein sequence ID" value="SMG25211.1"/>
    <property type="molecule type" value="Genomic_DNA"/>
</dbReference>
<comment type="similarity">
    <text evidence="7">Belongs to the transglycosylase MltG family.</text>
</comment>
<dbReference type="Gene3D" id="3.30.1490.480">
    <property type="entry name" value="Endolytic murein transglycosylase"/>
    <property type="match status" value="1"/>
</dbReference>
<dbReference type="Gene3D" id="3.30.160.60">
    <property type="entry name" value="Classic Zinc Finger"/>
    <property type="match status" value="1"/>
</dbReference>